<dbReference type="EMBL" id="FOCW01000001">
    <property type="protein sequence ID" value="SEM97367.1"/>
    <property type="molecule type" value="Genomic_DNA"/>
</dbReference>
<accession>A0A1H8CT92</accession>
<dbReference type="PANTHER" id="PTHR23517">
    <property type="entry name" value="RESISTANCE PROTEIN MDTM, PUTATIVE-RELATED-RELATED"/>
    <property type="match status" value="1"/>
</dbReference>
<feature type="transmembrane region" description="Helical" evidence="7">
    <location>
        <begin position="365"/>
        <end position="385"/>
    </location>
</feature>
<dbReference type="InterPro" id="IPR020846">
    <property type="entry name" value="MFS_dom"/>
</dbReference>
<dbReference type="PANTHER" id="PTHR23517:SF2">
    <property type="entry name" value="MULTIDRUG RESISTANCE PROTEIN MDTH"/>
    <property type="match status" value="1"/>
</dbReference>
<dbReference type="STRING" id="1121117.SAMN02745977_00019"/>
<evidence type="ECO:0000256" key="4">
    <source>
        <dbReference type="ARBA" id="ARBA00022692"/>
    </source>
</evidence>
<keyword evidence="4 7" id="KW-0812">Transmembrane</keyword>
<feature type="transmembrane region" description="Helical" evidence="7">
    <location>
        <begin position="132"/>
        <end position="156"/>
    </location>
</feature>
<feature type="transmembrane region" description="Helical" evidence="7">
    <location>
        <begin position="272"/>
        <end position="291"/>
    </location>
</feature>
<dbReference type="CDD" id="cd17472">
    <property type="entry name" value="MFS_YajR_like"/>
    <property type="match status" value="1"/>
</dbReference>
<dbReference type="OrthoDB" id="9764259at2"/>
<evidence type="ECO:0000313" key="10">
    <source>
        <dbReference type="Proteomes" id="UP000199531"/>
    </source>
</evidence>
<dbReference type="Pfam" id="PF07690">
    <property type="entry name" value="MFS_1"/>
    <property type="match status" value="1"/>
</dbReference>
<feature type="transmembrane region" description="Helical" evidence="7">
    <location>
        <begin position="297"/>
        <end position="316"/>
    </location>
</feature>
<dbReference type="GO" id="GO:0022857">
    <property type="term" value="F:transmembrane transporter activity"/>
    <property type="evidence" value="ECO:0007669"/>
    <property type="project" value="InterPro"/>
</dbReference>
<evidence type="ECO:0000256" key="6">
    <source>
        <dbReference type="ARBA" id="ARBA00023136"/>
    </source>
</evidence>
<feature type="transmembrane region" description="Helical" evidence="7">
    <location>
        <begin position="42"/>
        <end position="63"/>
    </location>
</feature>
<feature type="transmembrane region" description="Helical" evidence="7">
    <location>
        <begin position="75"/>
        <end position="94"/>
    </location>
</feature>
<evidence type="ECO:0000313" key="9">
    <source>
        <dbReference type="EMBL" id="SEM97367.1"/>
    </source>
</evidence>
<dbReference type="RefSeq" id="WP_091815244.1">
    <property type="nucleotide sequence ID" value="NZ_FOCW01000001.1"/>
</dbReference>
<keyword evidence="2" id="KW-0813">Transport</keyword>
<proteinExistence type="predicted"/>
<feature type="transmembrane region" description="Helical" evidence="7">
    <location>
        <begin position="12"/>
        <end position="30"/>
    </location>
</feature>
<evidence type="ECO:0000256" key="1">
    <source>
        <dbReference type="ARBA" id="ARBA00004651"/>
    </source>
</evidence>
<sequence length="395" mass="41694">MTPSERRSSLGLALIFALRMLGLFLVVPVFELEASHYAGANPASIGMAMGVYGLTQAVLQLPLGMASDRWGRKRLIALGLLVFAVGSVIAAMATTIDGLLWGRAIQGAGAVSAAVTALLADQTRDVVRTKAMAMIGASIGLVFSLALIVSPLLAGWMGLSGMFWLVAVLALLAVVAIFVMVPPEPALHRDAVGGSLAEVLAHPALLRLNVGVFVLHAVQLAMWMVLPRMLVEAGLVKEHHWYVYLPAVLGSFLVMGGVLFRMERKGKLKQVFLASIVLVGLTQLALWWMSGSSAGEPSLWTLGLLLLVFFSGFNMLEASQPSLVSRQAPPQARGMALGVYNTLQSLGLFAGGAVGGILIKHSGPQMLFMASGVLMLLWLLVALGMTAPGRQAAAH</sequence>
<name>A0A1H8CT92_9BURK</name>
<protein>
    <submittedName>
        <fullName evidence="9">Predicted arabinose efflux permease, MFS family</fullName>
    </submittedName>
</protein>
<dbReference type="PROSITE" id="PS00216">
    <property type="entry name" value="SUGAR_TRANSPORT_1"/>
    <property type="match status" value="1"/>
</dbReference>
<feature type="transmembrane region" description="Helical" evidence="7">
    <location>
        <begin position="204"/>
        <end position="226"/>
    </location>
</feature>
<dbReference type="SUPFAM" id="SSF103473">
    <property type="entry name" value="MFS general substrate transporter"/>
    <property type="match status" value="1"/>
</dbReference>
<evidence type="ECO:0000256" key="3">
    <source>
        <dbReference type="ARBA" id="ARBA00022475"/>
    </source>
</evidence>
<feature type="transmembrane region" description="Helical" evidence="7">
    <location>
        <begin position="162"/>
        <end position="183"/>
    </location>
</feature>
<dbReference type="Gene3D" id="1.20.1250.20">
    <property type="entry name" value="MFS general substrate transporter like domains"/>
    <property type="match status" value="1"/>
</dbReference>
<keyword evidence="5 7" id="KW-1133">Transmembrane helix</keyword>
<reference evidence="9 10" key="1">
    <citation type="submission" date="2016-10" db="EMBL/GenBank/DDBJ databases">
        <authorList>
            <person name="de Groot N.N."/>
        </authorList>
    </citation>
    <scope>NUCLEOTIDE SEQUENCE [LARGE SCALE GENOMIC DNA]</scope>
    <source>
        <strain evidence="9 10">DSM 15123</strain>
    </source>
</reference>
<feature type="transmembrane region" description="Helical" evidence="7">
    <location>
        <begin position="337"/>
        <end position="359"/>
    </location>
</feature>
<comment type="subcellular location">
    <subcellularLocation>
        <location evidence="1">Cell membrane</location>
        <topology evidence="1">Multi-pass membrane protein</topology>
    </subcellularLocation>
</comment>
<dbReference type="AlphaFoldDB" id="A0A1H8CT92"/>
<evidence type="ECO:0000256" key="5">
    <source>
        <dbReference type="ARBA" id="ARBA00022989"/>
    </source>
</evidence>
<dbReference type="PROSITE" id="PS50850">
    <property type="entry name" value="MFS"/>
    <property type="match status" value="1"/>
</dbReference>
<organism evidence="9 10">
    <name type="scientific">Brachymonas denitrificans DSM 15123</name>
    <dbReference type="NCBI Taxonomy" id="1121117"/>
    <lineage>
        <taxon>Bacteria</taxon>
        <taxon>Pseudomonadati</taxon>
        <taxon>Pseudomonadota</taxon>
        <taxon>Betaproteobacteria</taxon>
        <taxon>Burkholderiales</taxon>
        <taxon>Comamonadaceae</taxon>
        <taxon>Brachymonas</taxon>
    </lineage>
</organism>
<gene>
    <name evidence="9" type="ORF">SAMN02745977_00019</name>
</gene>
<feature type="transmembrane region" description="Helical" evidence="7">
    <location>
        <begin position="100"/>
        <end position="120"/>
    </location>
</feature>
<evidence type="ECO:0000259" key="8">
    <source>
        <dbReference type="PROSITE" id="PS50850"/>
    </source>
</evidence>
<feature type="transmembrane region" description="Helical" evidence="7">
    <location>
        <begin position="241"/>
        <end position="260"/>
    </location>
</feature>
<dbReference type="Proteomes" id="UP000199531">
    <property type="component" value="Unassembled WGS sequence"/>
</dbReference>
<dbReference type="InterPro" id="IPR036259">
    <property type="entry name" value="MFS_trans_sf"/>
</dbReference>
<evidence type="ECO:0000256" key="7">
    <source>
        <dbReference type="SAM" id="Phobius"/>
    </source>
</evidence>
<keyword evidence="3" id="KW-1003">Cell membrane</keyword>
<dbReference type="InterPro" id="IPR011701">
    <property type="entry name" value="MFS"/>
</dbReference>
<keyword evidence="6 7" id="KW-0472">Membrane</keyword>
<evidence type="ECO:0000256" key="2">
    <source>
        <dbReference type="ARBA" id="ARBA00022448"/>
    </source>
</evidence>
<feature type="domain" description="Major facilitator superfamily (MFS) profile" evidence="8">
    <location>
        <begin position="8"/>
        <end position="390"/>
    </location>
</feature>
<dbReference type="GO" id="GO:0005886">
    <property type="term" value="C:plasma membrane"/>
    <property type="evidence" value="ECO:0007669"/>
    <property type="project" value="UniProtKB-SubCell"/>
</dbReference>
<dbReference type="InterPro" id="IPR050171">
    <property type="entry name" value="MFS_Transporters"/>
</dbReference>
<keyword evidence="10" id="KW-1185">Reference proteome</keyword>
<dbReference type="InterPro" id="IPR005829">
    <property type="entry name" value="Sugar_transporter_CS"/>
</dbReference>